<accession>A0A3G2S226</accession>
<keyword evidence="3" id="KW-0687">Ribonucleoprotein</keyword>
<sequence length="340" mass="37510">MWSWAGTLGARVPRAAAVAPRSHTLRLAHTWQAHHRLPRPHPPAPERLKPLSPTYYTAKPSFMDTLHMIDQLTREVKRELEKACVLAPNAPPPAASGKPMTWMSRDRLGSRLGLTLRASQHRSVTSRLSLLHRYKKVAADAFLGTSSFAAGASTHQRDLVHQIMEVLDSYADMRSTDDSASSFVHTGTPSRGLIDERGVAYARGRRKVSHARVWLVRAQPSRLGEMLINNAPLHQYFSRTAHREIVTWPLRLSGMLGMYNIFAIVRGGGASGQAGALAHGVANALVAALGTAEGENATNIQLHVQHLLAQDGVLIRDPRMVERKKPGLAKARKAYTWVKR</sequence>
<dbReference type="Gene3D" id="3.30.230.10">
    <property type="match status" value="1"/>
</dbReference>
<gene>
    <name evidence="6" type="primary">MRPS9</name>
    <name evidence="6" type="ORF">DNF11_0248</name>
</gene>
<keyword evidence="7" id="KW-1185">Reference proteome</keyword>
<dbReference type="InterPro" id="IPR023035">
    <property type="entry name" value="Ribosomal_uS9_bac/plastid"/>
</dbReference>
<proteinExistence type="inferred from homology"/>
<evidence type="ECO:0000256" key="3">
    <source>
        <dbReference type="ARBA" id="ARBA00023274"/>
    </source>
</evidence>
<evidence type="ECO:0000313" key="7">
    <source>
        <dbReference type="Proteomes" id="UP000269793"/>
    </source>
</evidence>
<dbReference type="GO" id="GO:0006412">
    <property type="term" value="P:translation"/>
    <property type="evidence" value="ECO:0007669"/>
    <property type="project" value="InterPro"/>
</dbReference>
<evidence type="ECO:0000256" key="2">
    <source>
        <dbReference type="ARBA" id="ARBA00022980"/>
    </source>
</evidence>
<dbReference type="GO" id="GO:0003723">
    <property type="term" value="F:RNA binding"/>
    <property type="evidence" value="ECO:0007669"/>
    <property type="project" value="TreeGrafter"/>
</dbReference>
<keyword evidence="2 6" id="KW-0689">Ribosomal protein</keyword>
<evidence type="ECO:0000256" key="5">
    <source>
        <dbReference type="ARBA" id="ARBA00042623"/>
    </source>
</evidence>
<protein>
    <recommendedName>
        <fullName evidence="4">Small ribosomal subunit protein uS9m</fullName>
    </recommendedName>
    <alternativeName>
        <fullName evidence="5">37S ribosomal protein S9, mitochondrial</fullName>
    </alternativeName>
</protein>
<dbReference type="OrthoDB" id="10254627at2759"/>
<dbReference type="NCBIfam" id="NF001099">
    <property type="entry name" value="PRK00132.1"/>
    <property type="match status" value="1"/>
</dbReference>
<dbReference type="SUPFAM" id="SSF54211">
    <property type="entry name" value="Ribosomal protein S5 domain 2-like"/>
    <property type="match status" value="1"/>
</dbReference>
<dbReference type="STRING" id="425264.A0A3G2S226"/>
<dbReference type="PANTHER" id="PTHR21569">
    <property type="entry name" value="RIBOSOMAL PROTEIN S9"/>
    <property type="match status" value="1"/>
</dbReference>
<dbReference type="Proteomes" id="UP000269793">
    <property type="component" value="Chromosome I"/>
</dbReference>
<dbReference type="InterPro" id="IPR000754">
    <property type="entry name" value="Ribosomal_uS9"/>
</dbReference>
<evidence type="ECO:0000313" key="6">
    <source>
        <dbReference type="EMBL" id="AYO41198.1"/>
    </source>
</evidence>
<organism evidence="6 7">
    <name type="scientific">Malassezia restricta (strain ATCC 96810 / NBRC 103918 / CBS 7877)</name>
    <name type="common">Seborrheic dermatitis infection agent</name>
    <dbReference type="NCBI Taxonomy" id="425264"/>
    <lineage>
        <taxon>Eukaryota</taxon>
        <taxon>Fungi</taxon>
        <taxon>Dikarya</taxon>
        <taxon>Basidiomycota</taxon>
        <taxon>Ustilaginomycotina</taxon>
        <taxon>Malasseziomycetes</taxon>
        <taxon>Malasseziales</taxon>
        <taxon>Malasseziaceae</taxon>
        <taxon>Malassezia</taxon>
    </lineage>
</organism>
<dbReference type="AlphaFoldDB" id="A0A3G2S226"/>
<comment type="similarity">
    <text evidence="1">Belongs to the universal ribosomal protein uS9 family.</text>
</comment>
<dbReference type="InterPro" id="IPR014721">
    <property type="entry name" value="Ribsml_uS5_D2-typ_fold_subgr"/>
</dbReference>
<name>A0A3G2S226_MALR7</name>
<dbReference type="VEuPathDB" id="FungiDB:DNF11_0248"/>
<dbReference type="GO" id="GO:0005763">
    <property type="term" value="C:mitochondrial small ribosomal subunit"/>
    <property type="evidence" value="ECO:0007669"/>
    <property type="project" value="TreeGrafter"/>
</dbReference>
<dbReference type="EMBL" id="CP033148">
    <property type="protein sequence ID" value="AYO41198.1"/>
    <property type="molecule type" value="Genomic_DNA"/>
</dbReference>
<evidence type="ECO:0000256" key="4">
    <source>
        <dbReference type="ARBA" id="ARBA00039318"/>
    </source>
</evidence>
<evidence type="ECO:0000256" key="1">
    <source>
        <dbReference type="ARBA" id="ARBA00005251"/>
    </source>
</evidence>
<dbReference type="GO" id="GO:0003735">
    <property type="term" value="F:structural constituent of ribosome"/>
    <property type="evidence" value="ECO:0007669"/>
    <property type="project" value="InterPro"/>
</dbReference>
<dbReference type="InterPro" id="IPR020568">
    <property type="entry name" value="Ribosomal_Su5_D2-typ_SF"/>
</dbReference>
<dbReference type="Pfam" id="PF00380">
    <property type="entry name" value="Ribosomal_S9"/>
    <property type="match status" value="1"/>
</dbReference>
<dbReference type="PANTHER" id="PTHR21569:SF1">
    <property type="entry name" value="SMALL RIBOSOMAL SUBUNIT PROTEIN US9M"/>
    <property type="match status" value="1"/>
</dbReference>
<reference evidence="6 7" key="1">
    <citation type="submission" date="2018-10" db="EMBL/GenBank/DDBJ databases">
        <title>Complete genome sequence of Malassezia restricta CBS 7877.</title>
        <authorList>
            <person name="Morand S.C."/>
            <person name="Bertignac M."/>
            <person name="Iltis A."/>
            <person name="Kolder I."/>
            <person name="Pirovano W."/>
            <person name="Jourdain R."/>
            <person name="Clavaud C."/>
        </authorList>
    </citation>
    <scope>NUCLEOTIDE SEQUENCE [LARGE SCALE GENOMIC DNA]</scope>
    <source>
        <strain evidence="6 7">CBS 7877</strain>
    </source>
</reference>